<dbReference type="Proteomes" id="UP000249590">
    <property type="component" value="Unassembled WGS sequence"/>
</dbReference>
<proteinExistence type="predicted"/>
<reference evidence="2 3" key="1">
    <citation type="submission" date="2018-05" db="EMBL/GenBank/DDBJ databases">
        <title>Acuticoccus sediminis sp. nov., isolated from deep-sea sediment of Indian Ocean.</title>
        <authorList>
            <person name="Liu X."/>
            <person name="Lai Q."/>
            <person name="Du Y."/>
            <person name="Sun F."/>
            <person name="Zhang X."/>
            <person name="Wang S."/>
            <person name="Shao Z."/>
        </authorList>
    </citation>
    <scope>NUCLEOTIDE SEQUENCE [LARGE SCALE GENOMIC DNA]</scope>
    <source>
        <strain evidence="2 3">PTG4-2</strain>
    </source>
</reference>
<dbReference type="RefSeq" id="WP_111352264.1">
    <property type="nucleotide sequence ID" value="NZ_QHHQ01000011.1"/>
</dbReference>
<keyword evidence="3" id="KW-1185">Reference proteome</keyword>
<sequence>MTQSRTTTFSFDPADVEPDDLERERFKDKNRRAFERADYVPPELRTAPEPRAPRASAAPSPAPKPAAPKVPSFRRQRGRPAGERQHRVSFKSTEPHLAALYAIAGQGELVGVFEHAVELLAREVADSERYAGRPVDREAMEAVHQLLRYVEGG</sequence>
<organism evidence="2 3">
    <name type="scientific">Acuticoccus sediminis</name>
    <dbReference type="NCBI Taxonomy" id="2184697"/>
    <lineage>
        <taxon>Bacteria</taxon>
        <taxon>Pseudomonadati</taxon>
        <taxon>Pseudomonadota</taxon>
        <taxon>Alphaproteobacteria</taxon>
        <taxon>Hyphomicrobiales</taxon>
        <taxon>Amorphaceae</taxon>
        <taxon>Acuticoccus</taxon>
    </lineage>
</organism>
<accession>A0A8B2NI73</accession>
<comment type="caution">
    <text evidence="2">The sequence shown here is derived from an EMBL/GenBank/DDBJ whole genome shotgun (WGS) entry which is preliminary data.</text>
</comment>
<feature type="compositionally biased region" description="Basic and acidic residues" evidence="1">
    <location>
        <begin position="22"/>
        <end position="38"/>
    </location>
</feature>
<evidence type="ECO:0000313" key="2">
    <source>
        <dbReference type="EMBL" id="RAH96741.1"/>
    </source>
</evidence>
<gene>
    <name evidence="2" type="ORF">DLJ53_31245</name>
</gene>
<feature type="compositionally biased region" description="Polar residues" evidence="1">
    <location>
        <begin position="1"/>
        <end position="10"/>
    </location>
</feature>
<evidence type="ECO:0000313" key="3">
    <source>
        <dbReference type="Proteomes" id="UP000249590"/>
    </source>
</evidence>
<dbReference type="EMBL" id="QHHQ01000011">
    <property type="protein sequence ID" value="RAH96741.1"/>
    <property type="molecule type" value="Genomic_DNA"/>
</dbReference>
<dbReference type="AlphaFoldDB" id="A0A8B2NI73"/>
<evidence type="ECO:0000256" key="1">
    <source>
        <dbReference type="SAM" id="MobiDB-lite"/>
    </source>
</evidence>
<name>A0A8B2NI73_9HYPH</name>
<protein>
    <submittedName>
        <fullName evidence="2">Uncharacterized protein</fullName>
    </submittedName>
</protein>
<feature type="region of interest" description="Disordered" evidence="1">
    <location>
        <begin position="1"/>
        <end position="90"/>
    </location>
</feature>